<proteinExistence type="predicted"/>
<accession>A0A6N3FA06</accession>
<feature type="transmembrane region" description="Helical" evidence="1">
    <location>
        <begin position="56"/>
        <end position="87"/>
    </location>
</feature>
<organism evidence="2">
    <name type="scientific">Mediterraneibacter gnavus</name>
    <name type="common">Ruminococcus gnavus</name>
    <dbReference type="NCBI Taxonomy" id="33038"/>
    <lineage>
        <taxon>Bacteria</taxon>
        <taxon>Bacillati</taxon>
        <taxon>Bacillota</taxon>
        <taxon>Clostridia</taxon>
        <taxon>Lachnospirales</taxon>
        <taxon>Lachnospiraceae</taxon>
        <taxon>Mediterraneibacter</taxon>
    </lineage>
</organism>
<evidence type="ECO:0000256" key="1">
    <source>
        <dbReference type="SAM" id="Phobius"/>
    </source>
</evidence>
<keyword evidence="1" id="KW-0472">Membrane</keyword>
<dbReference type="EMBL" id="CACRUU010000084">
    <property type="protein sequence ID" value="VYU48932.1"/>
    <property type="molecule type" value="Genomic_DNA"/>
</dbReference>
<reference evidence="2" key="1">
    <citation type="submission" date="2019-11" db="EMBL/GenBank/DDBJ databases">
        <authorList>
            <person name="Feng L."/>
        </authorList>
    </citation>
    <scope>NUCLEOTIDE SEQUENCE</scope>
    <source>
        <strain evidence="2">RgnavusLFYP36</strain>
    </source>
</reference>
<dbReference type="AlphaFoldDB" id="A0A6N3FA06"/>
<name>A0A6N3FA06_MEDGN</name>
<gene>
    <name evidence="2" type="ORF">RGLFYP36_01752</name>
</gene>
<sequence>MGFIMENIRVIGIVYLIGAIITFIGLFAFFTWAAKADAKEQELYPEYPIEDENEPFSLYITVVFIISIMTAIIWWGVPLLLGGLLLYDKITQEYPQLMGGMNDTEEKENGKE</sequence>
<protein>
    <submittedName>
        <fullName evidence="2">Uncharacterized protein</fullName>
    </submittedName>
</protein>
<evidence type="ECO:0000313" key="2">
    <source>
        <dbReference type="EMBL" id="VYU48932.1"/>
    </source>
</evidence>
<keyword evidence="1" id="KW-0812">Transmembrane</keyword>
<feature type="transmembrane region" description="Helical" evidence="1">
    <location>
        <begin position="12"/>
        <end position="36"/>
    </location>
</feature>
<keyword evidence="1" id="KW-1133">Transmembrane helix</keyword>